<feature type="region of interest" description="Disordered" evidence="1">
    <location>
        <begin position="165"/>
        <end position="189"/>
    </location>
</feature>
<sequence>MRDGKAISTPPPWAALPLVAPFLDAASLASASCRGGPASRAPPSPPTTSGRALLRARRHYPPARPPLRHLPEPEPSPDPDPDGSDRRHCSSFSSSPHRRLFALFWSASARARALPAPRLALADVAFAVDVFTADGHENTLSFAVNADEAALRRRVIVRTVPVRGRPARPGRGDRAGGVACAVDGGAQRR</sequence>
<reference evidence="2" key="2">
    <citation type="submission" date="2021-12" db="EMBL/GenBank/DDBJ databases">
        <title>Resequencing data analysis of finger millet.</title>
        <authorList>
            <person name="Hatakeyama M."/>
            <person name="Aluri S."/>
            <person name="Balachadran M.T."/>
            <person name="Sivarajan S.R."/>
            <person name="Poveda L."/>
            <person name="Shimizu-Inatsugi R."/>
            <person name="Schlapbach R."/>
            <person name="Sreeman S.M."/>
            <person name="Shimizu K.K."/>
        </authorList>
    </citation>
    <scope>NUCLEOTIDE SEQUENCE</scope>
</reference>
<dbReference type="EMBL" id="BQKI01000004">
    <property type="protein sequence ID" value="GJM92844.1"/>
    <property type="molecule type" value="Genomic_DNA"/>
</dbReference>
<gene>
    <name evidence="2" type="primary">ga09348</name>
    <name evidence="2" type="ORF">PR202_ga09348</name>
</gene>
<protein>
    <submittedName>
        <fullName evidence="2">Uncharacterized protein</fullName>
    </submittedName>
</protein>
<reference evidence="2" key="1">
    <citation type="journal article" date="2018" name="DNA Res.">
        <title>Multiple hybrid de novo genome assembly of finger millet, an orphan allotetraploid crop.</title>
        <authorList>
            <person name="Hatakeyama M."/>
            <person name="Aluri S."/>
            <person name="Balachadran M.T."/>
            <person name="Sivarajan S.R."/>
            <person name="Patrignani A."/>
            <person name="Gruter S."/>
            <person name="Poveda L."/>
            <person name="Shimizu-Inatsugi R."/>
            <person name="Baeten J."/>
            <person name="Francoijs K.J."/>
            <person name="Nataraja K.N."/>
            <person name="Reddy Y.A.N."/>
            <person name="Phadnis S."/>
            <person name="Ravikumar R.L."/>
            <person name="Schlapbach R."/>
            <person name="Sreeman S.M."/>
            <person name="Shimizu K.K."/>
        </authorList>
    </citation>
    <scope>NUCLEOTIDE SEQUENCE</scope>
</reference>
<feature type="compositionally biased region" description="Low complexity" evidence="1">
    <location>
        <begin position="176"/>
        <end position="189"/>
    </location>
</feature>
<feature type="region of interest" description="Disordered" evidence="1">
    <location>
        <begin position="31"/>
        <end position="93"/>
    </location>
</feature>
<comment type="caution">
    <text evidence="2">The sequence shown here is derived from an EMBL/GenBank/DDBJ whole genome shotgun (WGS) entry which is preliminary data.</text>
</comment>
<evidence type="ECO:0000256" key="1">
    <source>
        <dbReference type="SAM" id="MobiDB-lite"/>
    </source>
</evidence>
<accession>A0AAV5C564</accession>
<evidence type="ECO:0000313" key="3">
    <source>
        <dbReference type="Proteomes" id="UP001054889"/>
    </source>
</evidence>
<organism evidence="2 3">
    <name type="scientific">Eleusine coracana subsp. coracana</name>
    <dbReference type="NCBI Taxonomy" id="191504"/>
    <lineage>
        <taxon>Eukaryota</taxon>
        <taxon>Viridiplantae</taxon>
        <taxon>Streptophyta</taxon>
        <taxon>Embryophyta</taxon>
        <taxon>Tracheophyta</taxon>
        <taxon>Spermatophyta</taxon>
        <taxon>Magnoliopsida</taxon>
        <taxon>Liliopsida</taxon>
        <taxon>Poales</taxon>
        <taxon>Poaceae</taxon>
        <taxon>PACMAD clade</taxon>
        <taxon>Chloridoideae</taxon>
        <taxon>Cynodonteae</taxon>
        <taxon>Eleusininae</taxon>
        <taxon>Eleusine</taxon>
    </lineage>
</organism>
<name>A0AAV5C564_ELECO</name>
<keyword evidence="3" id="KW-1185">Reference proteome</keyword>
<proteinExistence type="predicted"/>
<dbReference type="AlphaFoldDB" id="A0AAV5C564"/>
<dbReference type="Proteomes" id="UP001054889">
    <property type="component" value="Unassembled WGS sequence"/>
</dbReference>
<evidence type="ECO:0000313" key="2">
    <source>
        <dbReference type="EMBL" id="GJM92844.1"/>
    </source>
</evidence>